<accession>A0A2P6FGS9</accession>
<protein>
    <submittedName>
        <fullName evidence="1">Uncharacterized protein</fullName>
    </submittedName>
</protein>
<sequence>MEWRGTDAHTTRGYEDTTTTTIKTTSSIWIAHPQCDQAPCASCRRSHLWSVLQRPARRLPTPFRALASHLEISCMQNLQRHDSIPAPAGETPDVMRVLSAEGSRGAGGAGRGFYSLIWPV</sequence>
<keyword evidence="2" id="KW-1185">Reference proteome</keyword>
<name>A0A2P6FGS9_9PEZI</name>
<reference evidence="1 2" key="1">
    <citation type="submission" date="2016-03" db="EMBL/GenBank/DDBJ databases">
        <title>Comparative genomics of Pseudogymnoascus destructans, the fungus causing white-nose syndrome of bats.</title>
        <authorList>
            <person name="Palmer J.M."/>
            <person name="Drees K.P."/>
            <person name="Foster J.T."/>
            <person name="Lindner D.L."/>
        </authorList>
    </citation>
    <scope>NUCLEOTIDE SEQUENCE [LARGE SCALE GENOMIC DNA]</scope>
    <source>
        <strain evidence="1 2">UAMH 10579</strain>
    </source>
</reference>
<organism evidence="1 2">
    <name type="scientific">Pseudogymnoascus verrucosus</name>
    <dbReference type="NCBI Taxonomy" id="342668"/>
    <lineage>
        <taxon>Eukaryota</taxon>
        <taxon>Fungi</taxon>
        <taxon>Dikarya</taxon>
        <taxon>Ascomycota</taxon>
        <taxon>Pezizomycotina</taxon>
        <taxon>Leotiomycetes</taxon>
        <taxon>Thelebolales</taxon>
        <taxon>Thelebolaceae</taxon>
        <taxon>Pseudogymnoascus</taxon>
    </lineage>
</organism>
<dbReference type="RefSeq" id="XP_059320182.1">
    <property type="nucleotide sequence ID" value="XM_059464199.1"/>
</dbReference>
<reference evidence="2" key="2">
    <citation type="journal article" date="2018" name="Nat. Commun.">
        <title>Extreme sensitivity to ultraviolet light in the fungal pathogen causing white-nose syndrome of bats.</title>
        <authorList>
            <person name="Palmer J.M."/>
            <person name="Drees K.P."/>
            <person name="Foster J.T."/>
            <person name="Lindner D.L."/>
        </authorList>
    </citation>
    <scope>NUCLEOTIDE SEQUENCE [LARGE SCALE GENOMIC DNA]</scope>
    <source>
        <strain evidence="2">UAMH 10579</strain>
    </source>
</reference>
<dbReference type="GeneID" id="84234299"/>
<gene>
    <name evidence="1" type="ORF">VE01_10747</name>
</gene>
<evidence type="ECO:0000313" key="2">
    <source>
        <dbReference type="Proteomes" id="UP000091956"/>
    </source>
</evidence>
<evidence type="ECO:0000313" key="1">
    <source>
        <dbReference type="EMBL" id="PQM43851.1"/>
    </source>
</evidence>
<dbReference type="Proteomes" id="UP000091956">
    <property type="component" value="Unassembled WGS sequence"/>
</dbReference>
<dbReference type="EMBL" id="KV460211">
    <property type="protein sequence ID" value="PQM43851.1"/>
    <property type="molecule type" value="Genomic_DNA"/>
</dbReference>
<proteinExistence type="predicted"/>
<dbReference type="AlphaFoldDB" id="A0A2P6FGS9"/>